<feature type="domain" description="Peptidase C1A papain C-terminal" evidence="2">
    <location>
        <begin position="56"/>
        <end position="275"/>
    </location>
</feature>
<dbReference type="PROSITE" id="PS00639">
    <property type="entry name" value="THIOL_PROTEASE_HIS"/>
    <property type="match status" value="1"/>
</dbReference>
<dbReference type="Proteomes" id="UP000176050">
    <property type="component" value="Chromosome"/>
</dbReference>
<dbReference type="InterPro" id="IPR038765">
    <property type="entry name" value="Papain-like_cys_pep_sf"/>
</dbReference>
<dbReference type="InterPro" id="IPR025493">
    <property type="entry name" value="DUF4384"/>
</dbReference>
<dbReference type="AlphaFoldDB" id="A0A1D8P6Y5"/>
<reference evidence="3 4" key="1">
    <citation type="submission" date="2016-10" db="EMBL/GenBank/DDBJ databases">
        <title>Lutibacter sp. LPB0138, isolated from marine gastropod.</title>
        <authorList>
            <person name="Kim E."/>
            <person name="Yi H."/>
        </authorList>
    </citation>
    <scope>NUCLEOTIDE SEQUENCE [LARGE SCALE GENOMIC DNA]</scope>
    <source>
        <strain evidence="3 4">LPB0138</strain>
    </source>
</reference>
<dbReference type="KEGG" id="lul:LPB138_06420"/>
<name>A0A1D8P6Y5_9FLAO</name>
<sequence length="485" mass="54938">MPKINIMKKTILLIYLLTFSSLLYSQTTPRTGLLFDDDAYSATPLKARNVSFQSVVAEQSSASLKEFVPEILTQGSYGTCVGWSSAYYGRTILNARINNLTSQDDISMNAFSPVFTYLNSNVDDDYNCQGGAYINKALEAMVDKGVPYFKDYNVMCDSYIPSELWLMAEDNKIKDFNRLFDGDESEEVKIESVKRSLINGNPVIIGFQVENSFYTAKNVYEPDYGGITGGHAMCVVGYDDDKYGGAFEIVNSWGKNWGNDGFIWVRYEEFIEYTKYAFEMIPAKSIKIPENILAGELTMKLYDGSIMQIKKGTGEYKKSILGWQDVVVDESSQSIGDYITTEIHPENTRYKIYAKVNKPAYIYVVGADSDQRNGVLFPHKEGISPYISYEDTEVIVPGEKYWFRLNSDVASDYTVVIFSEDKIDINEVKTELDDLEGGLIDKLYVIFKDKLIDKNKVNLDESKMAFEAKYTKGTMALMVLDIKRK</sequence>
<dbReference type="Pfam" id="PF00112">
    <property type="entry name" value="Peptidase_C1"/>
    <property type="match status" value="1"/>
</dbReference>
<keyword evidence="4" id="KW-1185">Reference proteome</keyword>
<dbReference type="InterPro" id="IPR025660">
    <property type="entry name" value="Pept_his_AS"/>
</dbReference>
<accession>A0A1D8P6Y5</accession>
<dbReference type="Pfam" id="PF14326">
    <property type="entry name" value="DUF4384"/>
    <property type="match status" value="1"/>
</dbReference>
<dbReference type="InterPro" id="IPR000668">
    <property type="entry name" value="Peptidase_C1A_C"/>
</dbReference>
<evidence type="ECO:0000259" key="2">
    <source>
        <dbReference type="SMART" id="SM00645"/>
    </source>
</evidence>
<dbReference type="SMART" id="SM00645">
    <property type="entry name" value="Pept_C1"/>
    <property type="match status" value="1"/>
</dbReference>
<dbReference type="GO" id="GO:0008234">
    <property type="term" value="F:cysteine-type peptidase activity"/>
    <property type="evidence" value="ECO:0007669"/>
    <property type="project" value="InterPro"/>
</dbReference>
<dbReference type="CDD" id="cd02619">
    <property type="entry name" value="Peptidase_C1"/>
    <property type="match status" value="1"/>
</dbReference>
<evidence type="ECO:0000256" key="1">
    <source>
        <dbReference type="ARBA" id="ARBA00008455"/>
    </source>
</evidence>
<dbReference type="EMBL" id="CP017478">
    <property type="protein sequence ID" value="AOW20335.1"/>
    <property type="molecule type" value="Genomic_DNA"/>
</dbReference>
<dbReference type="SUPFAM" id="SSF54001">
    <property type="entry name" value="Cysteine proteinases"/>
    <property type="match status" value="1"/>
</dbReference>
<dbReference type="PANTHER" id="PTHR12411">
    <property type="entry name" value="CYSTEINE PROTEASE FAMILY C1-RELATED"/>
    <property type="match status" value="1"/>
</dbReference>
<evidence type="ECO:0000313" key="4">
    <source>
        <dbReference type="Proteomes" id="UP000176050"/>
    </source>
</evidence>
<dbReference type="STRING" id="1850246.LPB138_06420"/>
<dbReference type="InterPro" id="IPR013128">
    <property type="entry name" value="Peptidase_C1A"/>
</dbReference>
<organism evidence="3 4">
    <name type="scientific">Urechidicola croceus</name>
    <dbReference type="NCBI Taxonomy" id="1850246"/>
    <lineage>
        <taxon>Bacteria</taxon>
        <taxon>Pseudomonadati</taxon>
        <taxon>Bacteroidota</taxon>
        <taxon>Flavobacteriia</taxon>
        <taxon>Flavobacteriales</taxon>
        <taxon>Flavobacteriaceae</taxon>
        <taxon>Urechidicola</taxon>
    </lineage>
</organism>
<gene>
    <name evidence="3" type="ORF">LPB138_06420</name>
</gene>
<dbReference type="Gene3D" id="3.90.70.10">
    <property type="entry name" value="Cysteine proteinases"/>
    <property type="match status" value="1"/>
</dbReference>
<dbReference type="OrthoDB" id="3648721at2"/>
<protein>
    <recommendedName>
        <fullName evidence="2">Peptidase C1A papain C-terminal domain-containing protein</fullName>
    </recommendedName>
</protein>
<dbReference type="GO" id="GO:0006508">
    <property type="term" value="P:proteolysis"/>
    <property type="evidence" value="ECO:0007669"/>
    <property type="project" value="InterPro"/>
</dbReference>
<proteinExistence type="inferred from homology"/>
<comment type="similarity">
    <text evidence="1">Belongs to the peptidase C1 family.</text>
</comment>
<evidence type="ECO:0000313" key="3">
    <source>
        <dbReference type="EMBL" id="AOW20335.1"/>
    </source>
</evidence>